<evidence type="ECO:0000313" key="9">
    <source>
        <dbReference type="Proteomes" id="UP000177811"/>
    </source>
</evidence>
<dbReference type="Proteomes" id="UP000177811">
    <property type="component" value="Unassembled WGS sequence"/>
</dbReference>
<proteinExistence type="inferred from homology"/>
<keyword evidence="4 7" id="KW-0255">Endonuclease</keyword>
<dbReference type="InterPro" id="IPR002036">
    <property type="entry name" value="YbeY"/>
</dbReference>
<dbReference type="SUPFAM" id="SSF55486">
    <property type="entry name" value="Metalloproteases ('zincins'), catalytic domain"/>
    <property type="match status" value="1"/>
</dbReference>
<dbReference type="EMBL" id="MHQL01000041">
    <property type="protein sequence ID" value="OHA02248.1"/>
    <property type="molecule type" value="Genomic_DNA"/>
</dbReference>
<evidence type="ECO:0000256" key="3">
    <source>
        <dbReference type="ARBA" id="ARBA00022723"/>
    </source>
</evidence>
<comment type="cofactor">
    <cofactor evidence="7">
        <name>Zn(2+)</name>
        <dbReference type="ChEBI" id="CHEBI:29105"/>
    </cofactor>
    <text evidence="7">Binds 1 zinc ion.</text>
</comment>
<dbReference type="GO" id="GO:0008270">
    <property type="term" value="F:zinc ion binding"/>
    <property type="evidence" value="ECO:0007669"/>
    <property type="project" value="UniProtKB-UniRule"/>
</dbReference>
<dbReference type="GO" id="GO:0006364">
    <property type="term" value="P:rRNA processing"/>
    <property type="evidence" value="ECO:0007669"/>
    <property type="project" value="UniProtKB-UniRule"/>
</dbReference>
<evidence type="ECO:0000256" key="4">
    <source>
        <dbReference type="ARBA" id="ARBA00022759"/>
    </source>
</evidence>
<reference evidence="8 9" key="1">
    <citation type="journal article" date="2016" name="Nat. Commun.">
        <title>Thousands of microbial genomes shed light on interconnected biogeochemical processes in an aquifer system.</title>
        <authorList>
            <person name="Anantharaman K."/>
            <person name="Brown C.T."/>
            <person name="Hug L.A."/>
            <person name="Sharon I."/>
            <person name="Castelle C.J."/>
            <person name="Probst A.J."/>
            <person name="Thomas B.C."/>
            <person name="Singh A."/>
            <person name="Wilkins M.J."/>
            <person name="Karaoz U."/>
            <person name="Brodie E.L."/>
            <person name="Williams K.H."/>
            <person name="Hubbard S.S."/>
            <person name="Banfield J.F."/>
        </authorList>
    </citation>
    <scope>NUCLEOTIDE SEQUENCE [LARGE SCALE GENOMIC DNA]</scope>
</reference>
<dbReference type="Gene3D" id="3.40.390.30">
    <property type="entry name" value="Metalloproteases ('zincins'), catalytic domain"/>
    <property type="match status" value="1"/>
</dbReference>
<evidence type="ECO:0000256" key="1">
    <source>
        <dbReference type="ARBA" id="ARBA00010875"/>
    </source>
</evidence>
<dbReference type="HAMAP" id="MF_00009">
    <property type="entry name" value="Endoribonucl_YbeY"/>
    <property type="match status" value="1"/>
</dbReference>
<dbReference type="PANTHER" id="PTHR46986:SF1">
    <property type="entry name" value="ENDORIBONUCLEASE YBEY, CHLOROPLASTIC"/>
    <property type="match status" value="1"/>
</dbReference>
<evidence type="ECO:0000256" key="7">
    <source>
        <dbReference type="HAMAP-Rule" id="MF_00009"/>
    </source>
</evidence>
<comment type="subcellular location">
    <subcellularLocation>
        <location evidence="7">Cytoplasm</location>
    </subcellularLocation>
</comment>
<keyword evidence="5 7" id="KW-0378">Hydrolase</keyword>
<protein>
    <recommendedName>
        <fullName evidence="7">Endoribonuclease YbeY</fullName>
        <ecNumber evidence="7">3.1.-.-</ecNumber>
    </recommendedName>
</protein>
<feature type="binding site" evidence="7">
    <location>
        <position position="95"/>
    </location>
    <ligand>
        <name>Zn(2+)</name>
        <dbReference type="ChEBI" id="CHEBI:29105"/>
        <note>catalytic</note>
    </ligand>
</feature>
<dbReference type="InterPro" id="IPR023091">
    <property type="entry name" value="MetalPrtase_cat_dom_sf_prd"/>
</dbReference>
<comment type="similarity">
    <text evidence="1 7">Belongs to the endoribonuclease YbeY family.</text>
</comment>
<comment type="caution">
    <text evidence="8">The sequence shown here is derived from an EMBL/GenBank/DDBJ whole genome shotgun (WGS) entry which is preliminary data.</text>
</comment>
<evidence type="ECO:0000256" key="6">
    <source>
        <dbReference type="ARBA" id="ARBA00022833"/>
    </source>
</evidence>
<dbReference type="GO" id="GO:0004222">
    <property type="term" value="F:metalloendopeptidase activity"/>
    <property type="evidence" value="ECO:0007669"/>
    <property type="project" value="InterPro"/>
</dbReference>
<dbReference type="EC" id="3.1.-.-" evidence="7"/>
<keyword evidence="7" id="KW-0963">Cytoplasm</keyword>
<dbReference type="NCBIfam" id="TIGR00043">
    <property type="entry name" value="rRNA maturation RNase YbeY"/>
    <property type="match status" value="1"/>
</dbReference>
<accession>A0A1G2KS28</accession>
<dbReference type="GO" id="GO:0005737">
    <property type="term" value="C:cytoplasm"/>
    <property type="evidence" value="ECO:0007669"/>
    <property type="project" value="UniProtKB-SubCell"/>
</dbReference>
<name>A0A1G2KS28_9BACT</name>
<gene>
    <name evidence="7" type="primary">ybeY</name>
    <name evidence="8" type="ORF">A3C16_04080</name>
</gene>
<feature type="binding site" evidence="7">
    <location>
        <position position="99"/>
    </location>
    <ligand>
        <name>Zn(2+)</name>
        <dbReference type="ChEBI" id="CHEBI:29105"/>
        <note>catalytic</note>
    </ligand>
</feature>
<sequence>MKNLRREGFFSDTRRTRSPGAVKRARAYDVHVIFVAPGESAKLNLRYRKKNKPTNVLSFDYGNEGEIIVCPHIVKREARAAGHSVQFQTAWMIIHGLVHLAGVHHESSPRMSHRAEVLEEKVLYELGIGN</sequence>
<dbReference type="AlphaFoldDB" id="A0A1G2KS28"/>
<comment type="function">
    <text evidence="7">Single strand-specific metallo-endoribonuclease involved in late-stage 70S ribosome quality control and in maturation of the 3' terminus of the 16S rRNA.</text>
</comment>
<dbReference type="Pfam" id="PF02130">
    <property type="entry name" value="YbeY"/>
    <property type="match status" value="1"/>
</dbReference>
<keyword evidence="6 7" id="KW-0862">Zinc</keyword>
<evidence type="ECO:0000256" key="5">
    <source>
        <dbReference type="ARBA" id="ARBA00022801"/>
    </source>
</evidence>
<evidence type="ECO:0000256" key="2">
    <source>
        <dbReference type="ARBA" id="ARBA00022722"/>
    </source>
</evidence>
<keyword evidence="7" id="KW-0690">Ribosome biogenesis</keyword>
<dbReference type="GO" id="GO:0004521">
    <property type="term" value="F:RNA endonuclease activity"/>
    <property type="evidence" value="ECO:0007669"/>
    <property type="project" value="UniProtKB-UniRule"/>
</dbReference>
<keyword evidence="3 7" id="KW-0479">Metal-binding</keyword>
<keyword evidence="7" id="KW-0698">rRNA processing</keyword>
<organism evidence="8 9">
    <name type="scientific">Candidatus Sungbacteria bacterium RIFCSPHIGHO2_02_FULL_51_29</name>
    <dbReference type="NCBI Taxonomy" id="1802273"/>
    <lineage>
        <taxon>Bacteria</taxon>
        <taxon>Candidatus Sungiibacteriota</taxon>
    </lineage>
</organism>
<keyword evidence="2 7" id="KW-0540">Nuclease</keyword>
<dbReference type="PANTHER" id="PTHR46986">
    <property type="entry name" value="ENDORIBONUCLEASE YBEY, CHLOROPLASTIC"/>
    <property type="match status" value="1"/>
</dbReference>
<feature type="binding site" evidence="7">
    <location>
        <position position="105"/>
    </location>
    <ligand>
        <name>Zn(2+)</name>
        <dbReference type="ChEBI" id="CHEBI:29105"/>
        <note>catalytic</note>
    </ligand>
</feature>
<evidence type="ECO:0000313" key="8">
    <source>
        <dbReference type="EMBL" id="OHA02248.1"/>
    </source>
</evidence>